<organism evidence="2 3">
    <name type="scientific">Vibrio japonicus</name>
    <dbReference type="NCBI Taxonomy" id="1824638"/>
    <lineage>
        <taxon>Bacteria</taxon>
        <taxon>Pseudomonadati</taxon>
        <taxon>Pseudomonadota</taxon>
        <taxon>Gammaproteobacteria</taxon>
        <taxon>Vibrionales</taxon>
        <taxon>Vibrionaceae</taxon>
        <taxon>Vibrio</taxon>
    </lineage>
</organism>
<accession>A0ABY5LLS8</accession>
<dbReference type="InterPro" id="IPR039697">
    <property type="entry name" value="Alcohol_dehydrogenase_Fe"/>
</dbReference>
<dbReference type="EC" id="1.1.1.1" evidence="2"/>
<name>A0ABY5LLS8_9VIBR</name>
<dbReference type="Pfam" id="PF25137">
    <property type="entry name" value="ADH_Fe_C"/>
    <property type="match status" value="1"/>
</dbReference>
<keyword evidence="3" id="KW-1185">Reference proteome</keyword>
<proteinExistence type="predicted"/>
<dbReference type="Proteomes" id="UP001058602">
    <property type="component" value="Chromosome 1"/>
</dbReference>
<evidence type="ECO:0000313" key="3">
    <source>
        <dbReference type="Proteomes" id="UP001058602"/>
    </source>
</evidence>
<evidence type="ECO:0000259" key="1">
    <source>
        <dbReference type="Pfam" id="PF25137"/>
    </source>
</evidence>
<keyword evidence="2" id="KW-0560">Oxidoreductase</keyword>
<gene>
    <name evidence="2" type="ORF">NP165_06175</name>
</gene>
<dbReference type="InterPro" id="IPR056798">
    <property type="entry name" value="ADH_Fe_C"/>
</dbReference>
<evidence type="ECO:0000313" key="2">
    <source>
        <dbReference type="EMBL" id="UUM31717.1"/>
    </source>
</evidence>
<dbReference type="EMBL" id="CP102096">
    <property type="protein sequence ID" value="UUM31717.1"/>
    <property type="molecule type" value="Genomic_DNA"/>
</dbReference>
<protein>
    <submittedName>
        <fullName evidence="2">Iron-containing alcohol dehydrogenase</fullName>
        <ecNumber evidence="2">1.1.1.1</ecNumber>
    </submittedName>
</protein>
<dbReference type="GO" id="GO:0004022">
    <property type="term" value="F:alcohol dehydrogenase (NAD+) activity"/>
    <property type="evidence" value="ECO:0007669"/>
    <property type="project" value="UniProtKB-EC"/>
</dbReference>
<dbReference type="SUPFAM" id="SSF56796">
    <property type="entry name" value="Dehydroquinate synthase-like"/>
    <property type="match status" value="1"/>
</dbReference>
<dbReference type="PANTHER" id="PTHR11496">
    <property type="entry name" value="ALCOHOL DEHYDROGENASE"/>
    <property type="match status" value="1"/>
</dbReference>
<dbReference type="Gene3D" id="1.20.1090.10">
    <property type="entry name" value="Dehydroquinate synthase-like - alpha domain"/>
    <property type="match status" value="1"/>
</dbReference>
<feature type="domain" description="Fe-containing alcohol dehydrogenase-like C-terminal" evidence="1">
    <location>
        <begin position="6"/>
        <end position="68"/>
    </location>
</feature>
<sequence>MPKSLTAFGGYDAVTHALEAYVSILANEYSDGQALQALKMLKEYLPSSYANGASDPIAREKVHNAYTLPISLKADFSHELTARSWQM</sequence>
<reference evidence="2" key="1">
    <citation type="submission" date="2022-07" db="EMBL/GenBank/DDBJ databases">
        <title>Complete genome of Vibrio japonicus strain JCM 31412T and phylogenomic assessment of the Nereis clade of the genus Vibrio.</title>
        <authorList>
            <person name="Shlafstein M.D."/>
            <person name="Emsley S.A."/>
            <person name="Ushijima B."/>
            <person name="Videau P."/>
            <person name="Saw J.H."/>
        </authorList>
    </citation>
    <scope>NUCLEOTIDE SEQUENCE</scope>
    <source>
        <strain evidence="2">JCM 31412</strain>
    </source>
</reference>
<dbReference type="PANTHER" id="PTHR11496:SF83">
    <property type="entry name" value="HYDROXYACID-OXOACID TRANSHYDROGENASE, MITOCHONDRIAL"/>
    <property type="match status" value="1"/>
</dbReference>